<evidence type="ECO:0000313" key="13">
    <source>
        <dbReference type="Proteomes" id="UP000694389"/>
    </source>
</evidence>
<keyword evidence="6 9" id="KW-0675">Receptor</keyword>
<dbReference type="InterPro" id="IPR017452">
    <property type="entry name" value="GPCR_Rhodpsn_7TM"/>
</dbReference>
<dbReference type="SUPFAM" id="SSF81321">
    <property type="entry name" value="Family A G protein-coupled receptor-like"/>
    <property type="match status" value="1"/>
</dbReference>
<evidence type="ECO:0000256" key="1">
    <source>
        <dbReference type="ARBA" id="ARBA00004141"/>
    </source>
</evidence>
<evidence type="ECO:0000256" key="10">
    <source>
        <dbReference type="SAM" id="Phobius"/>
    </source>
</evidence>
<dbReference type="PANTHER" id="PTHR24232">
    <property type="entry name" value="G-PROTEIN COUPLED RECEPTOR"/>
    <property type="match status" value="1"/>
</dbReference>
<dbReference type="GO" id="GO:0007200">
    <property type="term" value="P:phospholipase C-activating G protein-coupled receptor signaling pathway"/>
    <property type="evidence" value="ECO:0007669"/>
    <property type="project" value="TreeGrafter"/>
</dbReference>
<dbReference type="PROSITE" id="PS00237">
    <property type="entry name" value="G_PROTEIN_RECEP_F1_1"/>
    <property type="match status" value="1"/>
</dbReference>
<dbReference type="Gene3D" id="1.20.1070.10">
    <property type="entry name" value="Rhodopsin 7-helix transmembrane proteins"/>
    <property type="match status" value="1"/>
</dbReference>
<dbReference type="PROSITE" id="PS50262">
    <property type="entry name" value="G_PROTEIN_RECEP_F1_2"/>
    <property type="match status" value="1"/>
</dbReference>
<keyword evidence="3 10" id="KW-1133">Transmembrane helix</keyword>
<accession>A0A8P4KSP9</accession>
<keyword evidence="2 9" id="KW-0812">Transmembrane</keyword>
<dbReference type="AlphaFoldDB" id="A0A8P4KSP9"/>
<evidence type="ECO:0000256" key="2">
    <source>
        <dbReference type="ARBA" id="ARBA00022692"/>
    </source>
</evidence>
<reference evidence="12" key="2">
    <citation type="submission" date="2025-09" db="UniProtKB">
        <authorList>
            <consortium name="Ensembl"/>
        </authorList>
    </citation>
    <scope>IDENTIFICATION</scope>
</reference>
<evidence type="ECO:0000256" key="8">
    <source>
        <dbReference type="ARBA" id="ARBA00023224"/>
    </source>
</evidence>
<keyword evidence="13" id="KW-1185">Reference proteome</keyword>
<evidence type="ECO:0000256" key="6">
    <source>
        <dbReference type="ARBA" id="ARBA00023170"/>
    </source>
</evidence>
<evidence type="ECO:0000313" key="12">
    <source>
        <dbReference type="Ensembl" id="ENSDLAP00005080390.1"/>
    </source>
</evidence>
<dbReference type="Ensembl" id="ENSDLAT00005072798.1">
    <property type="protein sequence ID" value="ENSDLAP00005080390.1"/>
    <property type="gene ID" value="ENSDLAG00005027873.1"/>
</dbReference>
<evidence type="ECO:0000256" key="3">
    <source>
        <dbReference type="ARBA" id="ARBA00022989"/>
    </source>
</evidence>
<reference evidence="12" key="1">
    <citation type="submission" date="2025-08" db="UniProtKB">
        <authorList>
            <consortium name="Ensembl"/>
        </authorList>
    </citation>
    <scope>IDENTIFICATION</scope>
</reference>
<name>A0A8P4KSP9_DICLA</name>
<feature type="transmembrane region" description="Helical" evidence="10">
    <location>
        <begin position="190"/>
        <end position="214"/>
    </location>
</feature>
<dbReference type="PRINTS" id="PR00237">
    <property type="entry name" value="GPCRRHODOPSN"/>
</dbReference>
<dbReference type="GeneTree" id="ENSGT00940000164014"/>
<evidence type="ECO:0000256" key="7">
    <source>
        <dbReference type="ARBA" id="ARBA00023180"/>
    </source>
</evidence>
<evidence type="ECO:0000256" key="5">
    <source>
        <dbReference type="ARBA" id="ARBA00023136"/>
    </source>
</evidence>
<evidence type="ECO:0000256" key="9">
    <source>
        <dbReference type="RuleBase" id="RU000688"/>
    </source>
</evidence>
<proteinExistence type="inferred from homology"/>
<keyword evidence="4 9" id="KW-0297">G-protein coupled receptor</keyword>
<dbReference type="Pfam" id="PF00001">
    <property type="entry name" value="7tm_1"/>
    <property type="match status" value="1"/>
</dbReference>
<dbReference type="GO" id="GO:0004930">
    <property type="term" value="F:G protein-coupled receptor activity"/>
    <property type="evidence" value="ECO:0007669"/>
    <property type="project" value="UniProtKB-KW"/>
</dbReference>
<dbReference type="PANTHER" id="PTHR24232:SF85">
    <property type="entry name" value="G-PROTEIN COUPLED RECEPTOR 4"/>
    <property type="match status" value="1"/>
</dbReference>
<comment type="subcellular location">
    <subcellularLocation>
        <location evidence="1">Membrane</location>
        <topology evidence="1">Multi-pass membrane protein</topology>
    </subcellularLocation>
</comment>
<keyword evidence="5 10" id="KW-0472">Membrane</keyword>
<feature type="transmembrane region" description="Helical" evidence="10">
    <location>
        <begin position="128"/>
        <end position="153"/>
    </location>
</feature>
<feature type="transmembrane region" description="Helical" evidence="10">
    <location>
        <begin position="58"/>
        <end position="79"/>
    </location>
</feature>
<comment type="similarity">
    <text evidence="9">Belongs to the G-protein coupled receptor 1 family.</text>
</comment>
<feature type="domain" description="G-protein coupled receptors family 1 profile" evidence="11">
    <location>
        <begin position="70"/>
        <end position="182"/>
    </location>
</feature>
<dbReference type="GO" id="GO:0035025">
    <property type="term" value="P:positive regulation of Rho protein signal transduction"/>
    <property type="evidence" value="ECO:0007669"/>
    <property type="project" value="TreeGrafter"/>
</dbReference>
<protein>
    <recommendedName>
        <fullName evidence="11">G-protein coupled receptors family 1 profile domain-containing protein</fullName>
    </recommendedName>
</protein>
<evidence type="ECO:0000259" key="11">
    <source>
        <dbReference type="PROSITE" id="PS50262"/>
    </source>
</evidence>
<sequence length="255" mass="29826">MEDFYINNTSQDNSYNYSDNTSNSYYYSNISNSYNYSNTTSNYDNDDYYVDPLFFLDVATYIISGIGLPLTLVAICALYSEVKNDHVAPIYVINLLLSDLIQFCCSTVAEALTYYYQLWIVRSIFYDMYFYSLMVSVCFMVCIALERFLVVVCPLWYRCRRSIKSSVLICVLVWVVSSVLYLLAEYLNYISFWILLPFLLLPFPLFIFFLVGVLKALSASISVPSDEKRFLLWEFWFWCCLFTHCCSCHSLLGCW</sequence>
<organism evidence="12 13">
    <name type="scientific">Dicentrarchus labrax</name>
    <name type="common">European seabass</name>
    <name type="synonym">Morone labrax</name>
    <dbReference type="NCBI Taxonomy" id="13489"/>
    <lineage>
        <taxon>Eukaryota</taxon>
        <taxon>Metazoa</taxon>
        <taxon>Chordata</taxon>
        <taxon>Craniata</taxon>
        <taxon>Vertebrata</taxon>
        <taxon>Euteleostomi</taxon>
        <taxon>Actinopterygii</taxon>
        <taxon>Neopterygii</taxon>
        <taxon>Teleostei</taxon>
        <taxon>Neoteleostei</taxon>
        <taxon>Acanthomorphata</taxon>
        <taxon>Eupercaria</taxon>
        <taxon>Moronidae</taxon>
        <taxon>Dicentrarchus</taxon>
    </lineage>
</organism>
<evidence type="ECO:0000256" key="4">
    <source>
        <dbReference type="ARBA" id="ARBA00023040"/>
    </source>
</evidence>
<dbReference type="GO" id="GO:0005886">
    <property type="term" value="C:plasma membrane"/>
    <property type="evidence" value="ECO:0007669"/>
    <property type="project" value="TreeGrafter"/>
</dbReference>
<dbReference type="InterPro" id="IPR000276">
    <property type="entry name" value="GPCR_Rhodpsn"/>
</dbReference>
<keyword evidence="8 9" id="KW-0807">Transducer</keyword>
<dbReference type="Proteomes" id="UP000694389">
    <property type="component" value="Unassembled WGS sequence"/>
</dbReference>
<feature type="transmembrane region" description="Helical" evidence="10">
    <location>
        <begin position="165"/>
        <end position="184"/>
    </location>
</feature>
<feature type="transmembrane region" description="Helical" evidence="10">
    <location>
        <begin position="91"/>
        <end position="116"/>
    </location>
</feature>
<keyword evidence="7" id="KW-0325">Glycoprotein</keyword>